<keyword evidence="4" id="KW-0472">Membrane</keyword>
<comment type="caution">
    <text evidence="6">The sequence shown here is derived from an EMBL/GenBank/DDBJ whole genome shotgun (WGS) entry which is preliminary data.</text>
</comment>
<keyword evidence="7" id="KW-1185">Reference proteome</keyword>
<evidence type="ECO:0000313" key="6">
    <source>
        <dbReference type="EMBL" id="MCQ8229088.1"/>
    </source>
</evidence>
<evidence type="ECO:0000313" key="7">
    <source>
        <dbReference type="Proteomes" id="UP001300015"/>
    </source>
</evidence>
<dbReference type="Pfam" id="PF10145">
    <property type="entry name" value="PhageMin_Tail"/>
    <property type="match status" value="1"/>
</dbReference>
<accession>A0ABT1VNJ5</accession>
<keyword evidence="4" id="KW-1133">Transmembrane helix</keyword>
<evidence type="ECO:0000259" key="5">
    <source>
        <dbReference type="Pfam" id="PF10145"/>
    </source>
</evidence>
<evidence type="ECO:0000256" key="1">
    <source>
        <dbReference type="ARBA" id="ARBA00022612"/>
    </source>
</evidence>
<dbReference type="RefSeq" id="WP_256697485.1">
    <property type="nucleotide sequence ID" value="NZ_JANIES010000001.1"/>
</dbReference>
<feature type="domain" description="Phage tail tape measure protein" evidence="5">
    <location>
        <begin position="253"/>
        <end position="447"/>
    </location>
</feature>
<keyword evidence="1" id="KW-1188">Viral release from host cell</keyword>
<dbReference type="NCBIfam" id="TIGR01760">
    <property type="entry name" value="tape_meas_TP901"/>
    <property type="match status" value="1"/>
</dbReference>
<protein>
    <submittedName>
        <fullName evidence="6">Phage tail tape measure protein</fullName>
    </submittedName>
</protein>
<gene>
    <name evidence="6" type="ORF">NQH49_16615</name>
</gene>
<evidence type="ECO:0000256" key="4">
    <source>
        <dbReference type="SAM" id="Phobius"/>
    </source>
</evidence>
<feature type="coiled-coil region" evidence="2">
    <location>
        <begin position="55"/>
        <end position="173"/>
    </location>
</feature>
<organism evidence="6 7">
    <name type="scientific">Pantoea trifolii</name>
    <dbReference type="NCBI Taxonomy" id="2968030"/>
    <lineage>
        <taxon>Bacteria</taxon>
        <taxon>Pseudomonadati</taxon>
        <taxon>Pseudomonadota</taxon>
        <taxon>Gammaproteobacteria</taxon>
        <taxon>Enterobacterales</taxon>
        <taxon>Erwiniaceae</taxon>
        <taxon>Pantoea</taxon>
    </lineage>
</organism>
<dbReference type="EMBL" id="JANIET010000001">
    <property type="protein sequence ID" value="MCQ8229088.1"/>
    <property type="molecule type" value="Genomic_DNA"/>
</dbReference>
<feature type="transmembrane region" description="Helical" evidence="4">
    <location>
        <begin position="544"/>
        <end position="565"/>
    </location>
</feature>
<keyword evidence="4" id="KW-0812">Transmembrane</keyword>
<proteinExistence type="predicted"/>
<sequence length="826" mass="87704">MNNNLKVQVLLNAVDRASRPFKAVQNATKGLATDIRQTQDNIRDLDVQAGKIDGFRQTSAQMAVTQQKLKSAKAEAEALAVAFRNTARPTSQQARELEKAKQAAAALQTKSNSLRLSVQQQRDALAAAGISTRNLSSEQRRLKEAAAQATQNLNRQKLELQRLNAQQERLNRVSERHRRGQELSAKVRNGGAAAFAGSSAALYAGSRLMAPEIQTLHSGALIAARQGEGAAKGSDYTAAIQRINASGVSGDLEQITEAVSAVRSTLGTLGNVGEAELDRITRKALDMQSTFGTDTAESIQIAAIMMKNKLAANSDEALDLIITGMQRVSAGMRGEMPEILHEYSTHFRNMGFTGAEAMSLLVDMSKQGKFALDKTGDAIKEFSIRGSDMSKNSVAAYQEIGLNAKKMSRDIASGGDKARVAMQKTAKGLLAIKDPAARANAAISLFGTPVEDLSVDQIPAFLGALAGVKNHLVDVTGAAERMGNTLRDNLSGDVAKLKGSFEGLRFNIFKGMDNHLRVVTKSATKWIEKLDAWVSKNPTLTANLVMITGAVAGLTAILGGVGLVIWPVMLGINALIAGAGMLSVGFSIAGGAIVTALGAITLPVLAVGAAIVAGALLVRKYWEPISAFMSGVAEGFTAAMGPIGESFSSLKPPFEWLGGKLNELWDWFGRLLEPVKSTQSELATAGEMGKKFGNMLAEALKIPGEALDQLRSGIDWVLEKLGIIDSKSSGIKDKVPSPDPLATGGAGVDTGGLQYSLATGGAPYRPVSAPSGGGGFTDRSQNTYQYEIKMHEGMTKDDALALMAQHQAKEQRNRQAQNRSKMGWED</sequence>
<dbReference type="Proteomes" id="UP001300015">
    <property type="component" value="Unassembled WGS sequence"/>
</dbReference>
<evidence type="ECO:0000256" key="2">
    <source>
        <dbReference type="SAM" id="Coils"/>
    </source>
</evidence>
<feature type="transmembrane region" description="Helical" evidence="4">
    <location>
        <begin position="600"/>
        <end position="618"/>
    </location>
</feature>
<evidence type="ECO:0000256" key="3">
    <source>
        <dbReference type="SAM" id="MobiDB-lite"/>
    </source>
</evidence>
<name>A0ABT1VNJ5_9GAMM</name>
<keyword evidence="2" id="KW-0175">Coiled coil</keyword>
<feature type="region of interest" description="Disordered" evidence="3">
    <location>
        <begin position="805"/>
        <end position="826"/>
    </location>
</feature>
<dbReference type="PANTHER" id="PTHR37813:SF1">
    <property type="entry name" value="FELS-2 PROPHAGE PROTEIN"/>
    <property type="match status" value="1"/>
</dbReference>
<reference evidence="6 7" key="1">
    <citation type="submission" date="2022-07" db="EMBL/GenBank/DDBJ databases">
        <title>Pantoea trifolii sp. nov. isolated from root nodules of Trifolium rubens.</title>
        <authorList>
            <person name="Kalita M."/>
            <person name="Wdowiak-Wrobel S."/>
            <person name="Marek-Kozaczuk M."/>
            <person name="Palusinska-Szysz M."/>
            <person name="Sokolowski W."/>
            <person name="Coutinho T."/>
            <person name="Hlahane L."/>
        </authorList>
    </citation>
    <scope>NUCLEOTIDE SEQUENCE [LARGE SCALE GENOMIC DNA]</scope>
    <source>
        <strain evidence="6 7">MMK2</strain>
    </source>
</reference>
<dbReference type="PANTHER" id="PTHR37813">
    <property type="entry name" value="FELS-2 PROPHAGE PROTEIN"/>
    <property type="match status" value="1"/>
</dbReference>
<feature type="transmembrane region" description="Helical" evidence="4">
    <location>
        <begin position="572"/>
        <end position="594"/>
    </location>
</feature>
<dbReference type="InterPro" id="IPR010090">
    <property type="entry name" value="Phage_tape_meas"/>
</dbReference>